<feature type="region of interest" description="Disordered" evidence="1">
    <location>
        <begin position="21"/>
        <end position="51"/>
    </location>
</feature>
<protein>
    <submittedName>
        <fullName evidence="2">Uncharacterized protein</fullName>
    </submittedName>
</protein>
<organism evidence="2 3">
    <name type="scientific">Limnoraphis robusta CCNP1315</name>
    <dbReference type="NCBI Taxonomy" id="3110306"/>
    <lineage>
        <taxon>Bacteria</taxon>
        <taxon>Bacillati</taxon>
        <taxon>Cyanobacteriota</taxon>
        <taxon>Cyanophyceae</taxon>
        <taxon>Oscillatoriophycideae</taxon>
        <taxon>Oscillatoriales</taxon>
        <taxon>Sirenicapillariaceae</taxon>
        <taxon>Limnoraphis</taxon>
    </lineage>
</organism>
<dbReference type="RefSeq" id="WP_160315360.1">
    <property type="nucleotide sequence ID" value="NZ_JAYGHT010000152.1"/>
</dbReference>
<evidence type="ECO:0000313" key="2">
    <source>
        <dbReference type="EMBL" id="MEA5522232.1"/>
    </source>
</evidence>
<evidence type="ECO:0000256" key="1">
    <source>
        <dbReference type="SAM" id="MobiDB-lite"/>
    </source>
</evidence>
<reference evidence="2 3" key="1">
    <citation type="submission" date="2023-12" db="EMBL/GenBank/DDBJ databases">
        <title>Baltic Sea Cyanobacteria.</title>
        <authorList>
            <person name="Delbaje E."/>
            <person name="Fewer D.P."/>
            <person name="Shishido T.K."/>
        </authorList>
    </citation>
    <scope>NUCLEOTIDE SEQUENCE [LARGE SCALE GENOMIC DNA]</scope>
    <source>
        <strain evidence="2 3">CCNP 1315</strain>
    </source>
</reference>
<accession>A0ABU5U4X4</accession>
<name>A0ABU5U4X4_9CYAN</name>
<dbReference type="EMBL" id="JAYGHT010000152">
    <property type="protein sequence ID" value="MEA5522232.1"/>
    <property type="molecule type" value="Genomic_DNA"/>
</dbReference>
<dbReference type="Proteomes" id="UP001301728">
    <property type="component" value="Unassembled WGS sequence"/>
</dbReference>
<keyword evidence="3" id="KW-1185">Reference proteome</keyword>
<gene>
    <name evidence="2" type="ORF">VB854_25150</name>
</gene>
<proteinExistence type="predicted"/>
<evidence type="ECO:0000313" key="3">
    <source>
        <dbReference type="Proteomes" id="UP001301728"/>
    </source>
</evidence>
<sequence length="51" mass="5993">MEIIVIFLGIALYLIWSEEGKGKPPQKPKEEWQEVNRKRVTTIEEQPKPKS</sequence>
<comment type="caution">
    <text evidence="2">The sequence shown here is derived from an EMBL/GenBank/DDBJ whole genome shotgun (WGS) entry which is preliminary data.</text>
</comment>